<accession>A0ABM8QYS6</accession>
<sequence>MASTAHASIEQLDGVGIEILQGKADDAMTACAIFSGKQVDAKRWCSAYVKKRETIQLNTTRSSRNRNA</sequence>
<evidence type="ECO:0000259" key="7">
    <source>
        <dbReference type="Pfam" id="PF01355"/>
    </source>
</evidence>
<keyword evidence="5" id="KW-0408">Iron</keyword>
<evidence type="ECO:0000256" key="2">
    <source>
        <dbReference type="ARBA" id="ARBA00022485"/>
    </source>
</evidence>
<keyword evidence="9" id="KW-1185">Reference proteome</keyword>
<gene>
    <name evidence="8" type="ORF">R69776_01627</name>
</gene>
<dbReference type="InterPro" id="IPR036369">
    <property type="entry name" value="HIPIP_sf"/>
</dbReference>
<feature type="domain" description="High potential iron-sulfur proteins family profile" evidence="7">
    <location>
        <begin position="20"/>
        <end position="49"/>
    </location>
</feature>
<evidence type="ECO:0000313" key="9">
    <source>
        <dbReference type="Proteomes" id="UP000673821"/>
    </source>
</evidence>
<keyword evidence="1" id="KW-0813">Transport</keyword>
<evidence type="ECO:0000256" key="1">
    <source>
        <dbReference type="ARBA" id="ARBA00022448"/>
    </source>
</evidence>
<dbReference type="Pfam" id="PF01355">
    <property type="entry name" value="HIPIP"/>
    <property type="match status" value="1"/>
</dbReference>
<keyword evidence="2" id="KW-0004">4Fe-4S</keyword>
<evidence type="ECO:0000256" key="3">
    <source>
        <dbReference type="ARBA" id="ARBA00022723"/>
    </source>
</evidence>
<keyword evidence="3" id="KW-0479">Metal-binding</keyword>
<keyword evidence="4" id="KW-0249">Electron transport</keyword>
<evidence type="ECO:0000256" key="4">
    <source>
        <dbReference type="ARBA" id="ARBA00022982"/>
    </source>
</evidence>
<evidence type="ECO:0000256" key="5">
    <source>
        <dbReference type="ARBA" id="ARBA00023004"/>
    </source>
</evidence>
<dbReference type="InterPro" id="IPR000170">
    <property type="entry name" value="High_potential_FeS_prot"/>
</dbReference>
<dbReference type="RefSeq" id="WP_200658243.1">
    <property type="nucleotide sequence ID" value="NZ_CAJNBH010000004.1"/>
</dbReference>
<name>A0ABM8QYS6_9BURK</name>
<comment type="caution">
    <text evidence="8">The sequence shown here is derived from an EMBL/GenBank/DDBJ whole genome shotgun (WGS) entry which is preliminary data.</text>
</comment>
<dbReference type="Gene3D" id="4.10.490.10">
    <property type="entry name" value="High potential iron-sulphur protein"/>
    <property type="match status" value="1"/>
</dbReference>
<dbReference type="SUPFAM" id="SSF57652">
    <property type="entry name" value="HIPIP (high potential iron protein)"/>
    <property type="match status" value="1"/>
</dbReference>
<evidence type="ECO:0000256" key="6">
    <source>
        <dbReference type="ARBA" id="ARBA00023014"/>
    </source>
</evidence>
<organism evidence="8 9">
    <name type="scientific">Paraburkholderia nemoris</name>
    <dbReference type="NCBI Taxonomy" id="2793076"/>
    <lineage>
        <taxon>Bacteria</taxon>
        <taxon>Pseudomonadati</taxon>
        <taxon>Pseudomonadota</taxon>
        <taxon>Betaproteobacteria</taxon>
        <taxon>Burkholderiales</taxon>
        <taxon>Burkholderiaceae</taxon>
        <taxon>Paraburkholderia</taxon>
    </lineage>
</organism>
<dbReference type="Proteomes" id="UP000673821">
    <property type="component" value="Unassembled WGS sequence"/>
</dbReference>
<evidence type="ECO:0000313" key="8">
    <source>
        <dbReference type="EMBL" id="CAE6723098.1"/>
    </source>
</evidence>
<protein>
    <recommendedName>
        <fullName evidence="7">High potential iron-sulfur proteins family profile domain-containing protein</fullName>
    </recommendedName>
</protein>
<dbReference type="EMBL" id="CAJNBH010000004">
    <property type="protein sequence ID" value="CAE6723098.1"/>
    <property type="molecule type" value="Genomic_DNA"/>
</dbReference>
<reference evidence="8 9" key="1">
    <citation type="submission" date="2021-02" db="EMBL/GenBank/DDBJ databases">
        <authorList>
            <person name="Vanwijnsberghe S."/>
        </authorList>
    </citation>
    <scope>NUCLEOTIDE SEQUENCE [LARGE SCALE GENOMIC DNA]</scope>
    <source>
        <strain evidence="8 9">R-69776</strain>
    </source>
</reference>
<keyword evidence="6" id="KW-0411">Iron-sulfur</keyword>
<proteinExistence type="predicted"/>